<dbReference type="InterPro" id="IPR045349">
    <property type="entry name" value="SLC41A1-3"/>
</dbReference>
<accession>A0A067QB56</accession>
<dbReference type="Gene3D" id="1.10.357.20">
    <property type="entry name" value="SLC41 divalent cation transporters, integral membrane domain"/>
    <property type="match status" value="2"/>
</dbReference>
<feature type="domain" description="SLC41A/MgtE integral membrane" evidence="11">
    <location>
        <begin position="396"/>
        <end position="526"/>
    </location>
</feature>
<dbReference type="InterPro" id="IPR006667">
    <property type="entry name" value="SLC41_membr_dom"/>
</dbReference>
<dbReference type="SUPFAM" id="SSF161093">
    <property type="entry name" value="MgtE membrane domain-like"/>
    <property type="match status" value="2"/>
</dbReference>
<evidence type="ECO:0000313" key="12">
    <source>
        <dbReference type="EMBL" id="KDQ59811.1"/>
    </source>
</evidence>
<feature type="transmembrane region" description="Helical" evidence="10">
    <location>
        <begin position="438"/>
        <end position="462"/>
    </location>
</feature>
<sequence>MLPHHEEPPDAIQSTSSLDSSSDDGIELANLEDVAVTPNPRLEVGNGHGFNLPSYSQEDVEDWTEGDEGTRALLGSEERTRGRERPTFKERGVWNHVRSIVIETAPTLLFTTIGSLFTGELLDHISHWKAMTRVDELIMIIPVMLNLQGNLEMNLSARLGTAANIGELDKPTTRNALILGNLSLLQVQATVVSFVAALVAYVIGLIMPNPSPPQGPLSAGNATDTLEALVFHAFTSRARIPHPSRPINDGRPKTGALEYIMVVSTAMSAACLSSIVLGSFMCLLVVMCRRFGRDPDNIAPPIASCLGDVITLSLFGLVSSLLINFINTPFPLILALLIACSAAICTIVTLRNPMVKDLLKEGWSPLLGAMVISSGTGIVLDTFVSRYEGYALLAVVLTGLSGNVGSIFISRLSTALHAFQLLPSPRLEKDRGDPSPRLVMIILLLVTLPVVIITLAILSALGWLHLPFVFIGLSVVSFCCAVSVSLLVARALTNFLWSRDLDPDIYAIPIHSALMDLVGQLLLVLCFEIVSLLGGKVKGNTGYPAGE</sequence>
<proteinExistence type="inferred from homology"/>
<evidence type="ECO:0000256" key="7">
    <source>
        <dbReference type="ARBA" id="ARBA00023065"/>
    </source>
</evidence>
<dbReference type="InterPro" id="IPR036739">
    <property type="entry name" value="SLC41_membr_dom_sf"/>
</dbReference>
<dbReference type="STRING" id="933084.A0A067QB56"/>
<evidence type="ECO:0000256" key="10">
    <source>
        <dbReference type="SAM" id="Phobius"/>
    </source>
</evidence>
<feature type="domain" description="SLC41A/MgtE integral membrane" evidence="11">
    <location>
        <begin position="141"/>
        <end position="315"/>
    </location>
</feature>
<dbReference type="EMBL" id="KL197715">
    <property type="protein sequence ID" value="KDQ59811.1"/>
    <property type="molecule type" value="Genomic_DNA"/>
</dbReference>
<dbReference type="GO" id="GO:0005886">
    <property type="term" value="C:plasma membrane"/>
    <property type="evidence" value="ECO:0007669"/>
    <property type="project" value="TreeGrafter"/>
</dbReference>
<comment type="similarity">
    <text evidence="2">Belongs to the SLC41A transporter family.</text>
</comment>
<evidence type="ECO:0000256" key="4">
    <source>
        <dbReference type="ARBA" id="ARBA00022692"/>
    </source>
</evidence>
<feature type="region of interest" description="Disordered" evidence="9">
    <location>
        <begin position="37"/>
        <end position="84"/>
    </location>
</feature>
<protein>
    <recommendedName>
        <fullName evidence="11">SLC41A/MgtE integral membrane domain-containing protein</fullName>
    </recommendedName>
</protein>
<keyword evidence="5" id="KW-0460">Magnesium</keyword>
<evidence type="ECO:0000313" key="13">
    <source>
        <dbReference type="Proteomes" id="UP000027265"/>
    </source>
</evidence>
<dbReference type="AlphaFoldDB" id="A0A067QB56"/>
<evidence type="ECO:0000256" key="2">
    <source>
        <dbReference type="ARBA" id="ARBA00009749"/>
    </source>
</evidence>
<feature type="transmembrane region" description="Helical" evidence="10">
    <location>
        <begin position="390"/>
        <end position="409"/>
    </location>
</feature>
<feature type="transmembrane region" description="Helical" evidence="10">
    <location>
        <begin position="468"/>
        <end position="492"/>
    </location>
</feature>
<evidence type="ECO:0000256" key="3">
    <source>
        <dbReference type="ARBA" id="ARBA00022448"/>
    </source>
</evidence>
<feature type="region of interest" description="Disordered" evidence="9">
    <location>
        <begin position="1"/>
        <end position="24"/>
    </location>
</feature>
<keyword evidence="6 10" id="KW-1133">Transmembrane helix</keyword>
<evidence type="ECO:0000256" key="8">
    <source>
        <dbReference type="ARBA" id="ARBA00023136"/>
    </source>
</evidence>
<feature type="compositionally biased region" description="Acidic residues" evidence="9">
    <location>
        <begin position="58"/>
        <end position="67"/>
    </location>
</feature>
<gene>
    <name evidence="12" type="ORF">JAAARDRAFT_153894</name>
</gene>
<evidence type="ECO:0000256" key="9">
    <source>
        <dbReference type="SAM" id="MobiDB-lite"/>
    </source>
</evidence>
<organism evidence="12 13">
    <name type="scientific">Jaapia argillacea MUCL 33604</name>
    <dbReference type="NCBI Taxonomy" id="933084"/>
    <lineage>
        <taxon>Eukaryota</taxon>
        <taxon>Fungi</taxon>
        <taxon>Dikarya</taxon>
        <taxon>Basidiomycota</taxon>
        <taxon>Agaricomycotina</taxon>
        <taxon>Agaricomycetes</taxon>
        <taxon>Agaricomycetidae</taxon>
        <taxon>Jaapiales</taxon>
        <taxon>Jaapiaceae</taxon>
        <taxon>Jaapia</taxon>
    </lineage>
</organism>
<evidence type="ECO:0000256" key="6">
    <source>
        <dbReference type="ARBA" id="ARBA00022989"/>
    </source>
</evidence>
<evidence type="ECO:0000259" key="11">
    <source>
        <dbReference type="Pfam" id="PF01769"/>
    </source>
</evidence>
<feature type="transmembrane region" description="Helical" evidence="10">
    <location>
        <begin position="332"/>
        <end position="350"/>
    </location>
</feature>
<evidence type="ECO:0000256" key="1">
    <source>
        <dbReference type="ARBA" id="ARBA00004141"/>
    </source>
</evidence>
<feature type="transmembrane region" description="Helical" evidence="10">
    <location>
        <begin position="362"/>
        <end position="384"/>
    </location>
</feature>
<name>A0A067QB56_9AGAM</name>
<dbReference type="PANTHER" id="PTHR16228">
    <property type="entry name" value="DIVALENT CATION TRANSPORTER SOLUTE CARRIER FAMILY 41"/>
    <property type="match status" value="1"/>
</dbReference>
<evidence type="ECO:0000256" key="5">
    <source>
        <dbReference type="ARBA" id="ARBA00022842"/>
    </source>
</evidence>
<keyword evidence="7" id="KW-0406">Ion transport</keyword>
<dbReference type="Pfam" id="PF01769">
    <property type="entry name" value="MgtE"/>
    <property type="match status" value="2"/>
</dbReference>
<dbReference type="Proteomes" id="UP000027265">
    <property type="component" value="Unassembled WGS sequence"/>
</dbReference>
<dbReference type="GO" id="GO:0008324">
    <property type="term" value="F:monoatomic cation transmembrane transporter activity"/>
    <property type="evidence" value="ECO:0007669"/>
    <property type="project" value="InterPro"/>
</dbReference>
<feature type="transmembrane region" description="Helical" evidence="10">
    <location>
        <begin position="298"/>
        <end position="326"/>
    </location>
</feature>
<dbReference type="PANTHER" id="PTHR16228:SF7">
    <property type="entry name" value="SLC41A_MGTE INTEGRAL MEMBRANE DOMAIN-CONTAINING PROTEIN"/>
    <property type="match status" value="1"/>
</dbReference>
<dbReference type="HOGENOM" id="CLU_018207_4_0_1"/>
<keyword evidence="3" id="KW-0813">Transport</keyword>
<reference evidence="13" key="1">
    <citation type="journal article" date="2014" name="Proc. Natl. Acad. Sci. U.S.A.">
        <title>Extensive sampling of basidiomycete genomes demonstrates inadequacy of the white-rot/brown-rot paradigm for wood decay fungi.</title>
        <authorList>
            <person name="Riley R."/>
            <person name="Salamov A.A."/>
            <person name="Brown D.W."/>
            <person name="Nagy L.G."/>
            <person name="Floudas D."/>
            <person name="Held B.W."/>
            <person name="Levasseur A."/>
            <person name="Lombard V."/>
            <person name="Morin E."/>
            <person name="Otillar R."/>
            <person name="Lindquist E.A."/>
            <person name="Sun H."/>
            <person name="LaButti K.M."/>
            <person name="Schmutz J."/>
            <person name="Jabbour D."/>
            <person name="Luo H."/>
            <person name="Baker S.E."/>
            <person name="Pisabarro A.G."/>
            <person name="Walton J.D."/>
            <person name="Blanchette R.A."/>
            <person name="Henrissat B."/>
            <person name="Martin F."/>
            <person name="Cullen D."/>
            <person name="Hibbett D.S."/>
            <person name="Grigoriev I.V."/>
        </authorList>
    </citation>
    <scope>NUCLEOTIDE SEQUENCE [LARGE SCALE GENOMIC DNA]</scope>
    <source>
        <strain evidence="13">MUCL 33604</strain>
    </source>
</reference>
<keyword evidence="8 10" id="KW-0472">Membrane</keyword>
<keyword evidence="13" id="KW-1185">Reference proteome</keyword>
<dbReference type="OrthoDB" id="666972at2759"/>
<feature type="transmembrane region" description="Helical" evidence="10">
    <location>
        <begin position="259"/>
        <end position="286"/>
    </location>
</feature>
<comment type="subcellular location">
    <subcellularLocation>
        <location evidence="1">Membrane</location>
        <topology evidence="1">Multi-pass membrane protein</topology>
    </subcellularLocation>
</comment>
<feature type="transmembrane region" description="Helical" evidence="10">
    <location>
        <begin position="184"/>
        <end position="207"/>
    </location>
</feature>
<keyword evidence="4 10" id="KW-0812">Transmembrane</keyword>
<dbReference type="InParanoid" id="A0A067QB56"/>